<comment type="caution">
    <text evidence="8">The sequence shown here is derived from an EMBL/GenBank/DDBJ whole genome shotgun (WGS) entry which is preliminary data.</text>
</comment>
<feature type="transmembrane region" description="Helical" evidence="7">
    <location>
        <begin position="540"/>
        <end position="561"/>
    </location>
</feature>
<evidence type="ECO:0000313" key="9">
    <source>
        <dbReference type="Proteomes" id="UP000549394"/>
    </source>
</evidence>
<comment type="subcellular location">
    <subcellularLocation>
        <location evidence="1">Membrane</location>
        <topology evidence="1">Multi-pass membrane protein</topology>
    </subcellularLocation>
</comment>
<feature type="transmembrane region" description="Helical" evidence="7">
    <location>
        <begin position="69"/>
        <end position="88"/>
    </location>
</feature>
<evidence type="ECO:0000313" key="8">
    <source>
        <dbReference type="EMBL" id="CAD5115201.1"/>
    </source>
</evidence>
<keyword evidence="4 7" id="KW-1133">Transmembrane helix</keyword>
<keyword evidence="9" id="KW-1185">Reference proteome</keyword>
<dbReference type="Gene3D" id="1.20.1730.10">
    <property type="entry name" value="Sodium/glucose cotransporter"/>
    <property type="match status" value="1"/>
</dbReference>
<feature type="transmembrane region" description="Helical" evidence="7">
    <location>
        <begin position="221"/>
        <end position="240"/>
    </location>
</feature>
<feature type="transmembrane region" description="Helical" evidence="7">
    <location>
        <begin position="327"/>
        <end position="348"/>
    </location>
</feature>
<evidence type="ECO:0000256" key="6">
    <source>
        <dbReference type="RuleBase" id="RU362091"/>
    </source>
</evidence>
<dbReference type="EMBL" id="CAJFCJ010000006">
    <property type="protein sequence ID" value="CAD5115201.1"/>
    <property type="molecule type" value="Genomic_DNA"/>
</dbReference>
<dbReference type="InterPro" id="IPR038377">
    <property type="entry name" value="Na/Glc_symporter_sf"/>
</dbReference>
<keyword evidence="5 7" id="KW-0472">Membrane</keyword>
<feature type="transmembrane region" description="Helical" evidence="7">
    <location>
        <begin position="395"/>
        <end position="415"/>
    </location>
</feature>
<evidence type="ECO:0000256" key="1">
    <source>
        <dbReference type="ARBA" id="ARBA00004141"/>
    </source>
</evidence>
<evidence type="ECO:0000256" key="3">
    <source>
        <dbReference type="ARBA" id="ARBA00022692"/>
    </source>
</evidence>
<feature type="transmembrane region" description="Helical" evidence="7">
    <location>
        <begin position="189"/>
        <end position="214"/>
    </location>
</feature>
<dbReference type="InterPro" id="IPR001734">
    <property type="entry name" value="Na/solute_symporter"/>
</dbReference>
<protein>
    <submittedName>
        <fullName evidence="8">DgyrCDS4196</fullName>
    </submittedName>
</protein>
<dbReference type="OrthoDB" id="6132759at2759"/>
<evidence type="ECO:0000256" key="4">
    <source>
        <dbReference type="ARBA" id="ARBA00022989"/>
    </source>
</evidence>
<evidence type="ECO:0000256" key="7">
    <source>
        <dbReference type="SAM" id="Phobius"/>
    </source>
</evidence>
<evidence type="ECO:0000256" key="2">
    <source>
        <dbReference type="ARBA" id="ARBA00006434"/>
    </source>
</evidence>
<feature type="transmembrane region" description="Helical" evidence="7">
    <location>
        <begin position="498"/>
        <end position="520"/>
    </location>
</feature>
<dbReference type="AlphaFoldDB" id="A0A7I8VIV6"/>
<organism evidence="8 9">
    <name type="scientific">Dimorphilus gyrociliatus</name>
    <dbReference type="NCBI Taxonomy" id="2664684"/>
    <lineage>
        <taxon>Eukaryota</taxon>
        <taxon>Metazoa</taxon>
        <taxon>Spiralia</taxon>
        <taxon>Lophotrochozoa</taxon>
        <taxon>Annelida</taxon>
        <taxon>Polychaeta</taxon>
        <taxon>Polychaeta incertae sedis</taxon>
        <taxon>Dinophilidae</taxon>
        <taxon>Dimorphilus</taxon>
    </lineage>
</organism>
<dbReference type="PANTHER" id="PTHR11819">
    <property type="entry name" value="SOLUTE CARRIER FAMILY 5"/>
    <property type="match status" value="1"/>
</dbReference>
<proteinExistence type="inferred from homology"/>
<keyword evidence="3 7" id="KW-0812">Transmembrane</keyword>
<evidence type="ECO:0000256" key="5">
    <source>
        <dbReference type="ARBA" id="ARBA00023136"/>
    </source>
</evidence>
<feature type="transmembrane region" description="Helical" evidence="7">
    <location>
        <begin position="470"/>
        <end position="491"/>
    </location>
</feature>
<accession>A0A7I8VIV6</accession>
<gene>
    <name evidence="8" type="ORF">DGYR_LOCUS3965</name>
</gene>
<dbReference type="GO" id="GO:0005412">
    <property type="term" value="F:D-glucose:sodium symporter activity"/>
    <property type="evidence" value="ECO:0007669"/>
    <property type="project" value="TreeGrafter"/>
</dbReference>
<sequence length="697" mass="76681">MSGSSGISWESLSLSFRSGVETFASAGGSGVKSVKIGAADITTIVAYFVFVMGVGLVSMIGVDTSSEEGYFLAGRFMTWLPVGASLFATNIGSEHYVGLSGSGAEAGIGVGAFELNALLLLPLLGWVFIPVYMASGVGTLPEYMTKRYGGQRIRMMLSVVSLVMYIFTKNSVDMYSGALFIQQAIGWNLYLSVALLLAMTILSTLTGGLAAVIYTDTLQCVIMILGALVLFILGIVKVGGFEALYYKYPRAVAEETAQSIAKGYTNLTCGLPPKDSWQMMRRPGDHEMPWAGFVFGQTTSSLWYWCADQMMVQRVLAAKNLSHAQGGCLFCAIIKIIPMFAMVMPGMIARVLYPEEIACASKEACQEFCENDYSCSNIAYPKLVLGLMPAGLRGFMIAVMLSATMSDLSSTFNSASTLFTMDLYKHLRKKAGIKELMIVGRISVVLVVGVGIATIPLIQKLQGPQLFTYIQSITNYISPSIAAIYLVAILWPRSNEKGTFWSLTIGFVIGVIRMILGFVFRAPNCAEDDTRNPFFKIHYMYNAIGIFWIVIIINVVLSLATEAQDKERTIRTMFFTRYDRTLRSDEIPEDDEPVSNVVESSGIVDKIEIDVKPEKSVGKRIYDFLCGIQDESEIVKRTAKEKLTTLLESTSINQKRHERVLLSIGMIFTAVIGVFLLLFFTVPFDTEGRDPTYYAWT</sequence>
<dbReference type="Pfam" id="PF00474">
    <property type="entry name" value="SSF"/>
    <property type="match status" value="1"/>
</dbReference>
<feature type="transmembrane region" description="Helical" evidence="7">
    <location>
        <begin position="436"/>
        <end position="458"/>
    </location>
</feature>
<dbReference type="Proteomes" id="UP000549394">
    <property type="component" value="Unassembled WGS sequence"/>
</dbReference>
<name>A0A7I8VIV6_9ANNE</name>
<dbReference type="PROSITE" id="PS50283">
    <property type="entry name" value="NA_SOLUT_SYMP_3"/>
    <property type="match status" value="1"/>
</dbReference>
<feature type="transmembrane region" description="Helical" evidence="7">
    <location>
        <begin position="660"/>
        <end position="682"/>
    </location>
</feature>
<feature type="transmembrane region" description="Helical" evidence="7">
    <location>
        <begin position="288"/>
        <end position="306"/>
    </location>
</feature>
<comment type="similarity">
    <text evidence="2 6">Belongs to the sodium:solute symporter (SSF) (TC 2.A.21) family.</text>
</comment>
<reference evidence="8 9" key="1">
    <citation type="submission" date="2020-08" db="EMBL/GenBank/DDBJ databases">
        <authorList>
            <person name="Hejnol A."/>
        </authorList>
    </citation>
    <scope>NUCLEOTIDE SEQUENCE [LARGE SCALE GENOMIC DNA]</scope>
</reference>
<dbReference type="PANTHER" id="PTHR11819:SF150">
    <property type="entry name" value="SODIUM_MYO-INOSITOL COTRANSPORTER"/>
    <property type="match status" value="1"/>
</dbReference>
<feature type="transmembrane region" description="Helical" evidence="7">
    <location>
        <begin position="44"/>
        <end position="62"/>
    </location>
</feature>
<dbReference type="GO" id="GO:0005886">
    <property type="term" value="C:plasma membrane"/>
    <property type="evidence" value="ECO:0007669"/>
    <property type="project" value="TreeGrafter"/>
</dbReference>
<feature type="transmembrane region" description="Helical" evidence="7">
    <location>
        <begin position="108"/>
        <end position="132"/>
    </location>
</feature>
<dbReference type="NCBIfam" id="TIGR00813">
    <property type="entry name" value="sss"/>
    <property type="match status" value="1"/>
</dbReference>